<protein>
    <submittedName>
        <fullName evidence="6">DNA methylase</fullName>
    </submittedName>
</protein>
<keyword evidence="3" id="KW-0808">Transferase</keyword>
<gene>
    <name evidence="6" type="ORF">CLHOM_16740</name>
</gene>
<evidence type="ECO:0000256" key="2">
    <source>
        <dbReference type="ARBA" id="ARBA00022603"/>
    </source>
</evidence>
<dbReference type="EMBL" id="LHUR01000022">
    <property type="protein sequence ID" value="KOA19585.1"/>
    <property type="molecule type" value="Genomic_DNA"/>
</dbReference>
<feature type="domain" description="DNA methylase N-4/N-6" evidence="5">
    <location>
        <begin position="149"/>
        <end position="496"/>
    </location>
</feature>
<dbReference type="SUPFAM" id="SSF53335">
    <property type="entry name" value="S-adenosyl-L-methionine-dependent methyltransferases"/>
    <property type="match status" value="1"/>
</dbReference>
<dbReference type="AlphaFoldDB" id="A0A0L6Z9E2"/>
<evidence type="ECO:0000313" key="7">
    <source>
        <dbReference type="Proteomes" id="UP000037043"/>
    </source>
</evidence>
<keyword evidence="4" id="KW-0680">Restriction system</keyword>
<keyword evidence="2 6" id="KW-0489">Methyltransferase</keyword>
<dbReference type="GO" id="GO:0008170">
    <property type="term" value="F:N-methyltransferase activity"/>
    <property type="evidence" value="ECO:0007669"/>
    <property type="project" value="InterPro"/>
</dbReference>
<evidence type="ECO:0000313" key="6">
    <source>
        <dbReference type="EMBL" id="KOA19585.1"/>
    </source>
</evidence>
<dbReference type="GO" id="GO:0032259">
    <property type="term" value="P:methylation"/>
    <property type="evidence" value="ECO:0007669"/>
    <property type="project" value="UniProtKB-KW"/>
</dbReference>
<sequence length="817" mass="93215">MAAIDDLLRQIPDTSLRSRLEQEFARISKNKKFGLVFEEHIPECTPLYNVPIKRGSTVALKTGHINDVYTVIKIDGDSAICRNKTTGDIMNSPLMKLVSVAQFGEPIFPTLQPIDSVENAPDSNLWHSIIEADNYHALQLLEYLYPKKVDCIYIDPPYNTGARDWKYNNDYVDSSDNWRHSKWLSMMQKRLKIARRILNPDTGILIVTIDEHEVHHLRTLLAELFPEAHIQMVTDVINYKGVSQGHFARVEEYIIYVFMPMANISSWYDRMLGENDTFSKKVTWASLLRRGSDSYRQDSPNLYYPILIDEENSRVVKAGDVLPLGEHPDYDATIDGYKAAWPVRTDLSEGRWSMSNETLNKMIELGYVSVGKFDPKRKTWPIKYLFKKQREQIERGEIIITGRNNVTGAVEVEYAGETNQLVRTVWYRNSHNAGTYGTDMITSILNKPNTFSFPKSLYAVHDALGVVIKDNPNALIVDFFAGSGTTLHAVNLLNAEDSGHRRCILVTNNEVSVDEARNLQRSGYQPGDPEWEKQGICRAVTWPRTKYSTLGNRDDGTVLTGDYFTTLTETKEVERSFYQLGFAEDFEVLKSSAKKQLVSLLRSKEGKTQLPQTLVKADSKFIVSDKHTASILFDVNAVDEWLDELEGQDHIIDFYIVVKEAAVFKRIKAKVSDLLGLINVTSQVKRPMSEGFPTNVEYYKLDFLDKTSVSLGQQFREILPLLWLKSGAIGKRPEVSSNEEPEMLILPQNGFAILIDETKYAEFAEKLSEEDNIRVIYFVTNSEEAFREMTSGVKANNTYQLYRDYIDNFVLGSRRDS</sequence>
<dbReference type="GO" id="GO:0009307">
    <property type="term" value="P:DNA restriction-modification system"/>
    <property type="evidence" value="ECO:0007669"/>
    <property type="project" value="UniProtKB-KW"/>
</dbReference>
<dbReference type="STRING" id="36844.SAMN04488501_102320"/>
<dbReference type="GO" id="GO:0003677">
    <property type="term" value="F:DNA binding"/>
    <property type="evidence" value="ECO:0007669"/>
    <property type="project" value="InterPro"/>
</dbReference>
<dbReference type="Proteomes" id="UP000037043">
    <property type="component" value="Unassembled WGS sequence"/>
</dbReference>
<proteinExistence type="inferred from homology"/>
<reference evidence="7" key="1">
    <citation type="submission" date="2015-08" db="EMBL/GenBank/DDBJ databases">
        <title>Genome sequence of the strict anaerobe Clostridium homopropionicum LuHBu1 (DSM 5847T).</title>
        <authorList>
            <person name="Poehlein A."/>
            <person name="Beck M."/>
            <person name="Schiel-Bengelsdorf B."/>
            <person name="Bengelsdorf F.R."/>
            <person name="Daniel R."/>
            <person name="Duerre P."/>
        </authorList>
    </citation>
    <scope>NUCLEOTIDE SEQUENCE [LARGE SCALE GENOMIC DNA]</scope>
    <source>
        <strain evidence="7">DSM 5847</strain>
    </source>
</reference>
<evidence type="ECO:0000256" key="1">
    <source>
        <dbReference type="ARBA" id="ARBA00006594"/>
    </source>
</evidence>
<dbReference type="InterPro" id="IPR002941">
    <property type="entry name" value="DNA_methylase_N4/N6"/>
</dbReference>
<dbReference type="InterPro" id="IPR002052">
    <property type="entry name" value="DNA_methylase_N6_adenine_CS"/>
</dbReference>
<dbReference type="Pfam" id="PF01555">
    <property type="entry name" value="N6_N4_Mtase"/>
    <property type="match status" value="1"/>
</dbReference>
<dbReference type="Gene3D" id="3.40.50.150">
    <property type="entry name" value="Vaccinia Virus protein VP39"/>
    <property type="match status" value="1"/>
</dbReference>
<dbReference type="REBASE" id="131217">
    <property type="entry name" value="M.Cho5847ORF16740P"/>
</dbReference>
<dbReference type="PROSITE" id="PS00092">
    <property type="entry name" value="N6_MTASE"/>
    <property type="match status" value="1"/>
</dbReference>
<dbReference type="RefSeq" id="WP_052221584.1">
    <property type="nucleotide sequence ID" value="NZ_LHUR01000022.1"/>
</dbReference>
<evidence type="ECO:0000256" key="3">
    <source>
        <dbReference type="ARBA" id="ARBA00022679"/>
    </source>
</evidence>
<organism evidence="6 7">
    <name type="scientific">Clostridium homopropionicum DSM 5847</name>
    <dbReference type="NCBI Taxonomy" id="1121318"/>
    <lineage>
        <taxon>Bacteria</taxon>
        <taxon>Bacillati</taxon>
        <taxon>Bacillota</taxon>
        <taxon>Clostridia</taxon>
        <taxon>Eubacteriales</taxon>
        <taxon>Clostridiaceae</taxon>
        <taxon>Clostridium</taxon>
    </lineage>
</organism>
<evidence type="ECO:0000259" key="5">
    <source>
        <dbReference type="Pfam" id="PF01555"/>
    </source>
</evidence>
<accession>A0A0L6Z9E2</accession>
<dbReference type="InterPro" id="IPR029063">
    <property type="entry name" value="SAM-dependent_MTases_sf"/>
</dbReference>
<evidence type="ECO:0000256" key="4">
    <source>
        <dbReference type="ARBA" id="ARBA00022747"/>
    </source>
</evidence>
<name>A0A0L6Z9E2_9CLOT</name>
<comment type="similarity">
    <text evidence="1">Belongs to the N(4)/N(6)-methyltransferase family.</text>
</comment>
<keyword evidence="7" id="KW-1185">Reference proteome</keyword>
<comment type="caution">
    <text evidence="6">The sequence shown here is derived from an EMBL/GenBank/DDBJ whole genome shotgun (WGS) entry which is preliminary data.</text>
</comment>
<dbReference type="PATRIC" id="fig|1121318.3.peg.1688"/>